<evidence type="ECO:0000313" key="2">
    <source>
        <dbReference type="Proteomes" id="UP000182347"/>
    </source>
</evidence>
<protein>
    <submittedName>
        <fullName evidence="1">Uncharacterized protein</fullName>
    </submittedName>
</protein>
<dbReference type="Proteomes" id="UP000182347">
    <property type="component" value="Unassembled WGS sequence"/>
</dbReference>
<reference evidence="2" key="1">
    <citation type="submission" date="2016-10" db="EMBL/GenBank/DDBJ databases">
        <authorList>
            <person name="Varghese N."/>
            <person name="Submissions S."/>
        </authorList>
    </citation>
    <scope>NUCLEOTIDE SEQUENCE [LARGE SCALE GENOMIC DNA]</scope>
    <source>
        <strain evidence="2">CGMCC 1.6199</strain>
    </source>
</reference>
<keyword evidence="2" id="KW-1185">Reference proteome</keyword>
<evidence type="ECO:0000313" key="1">
    <source>
        <dbReference type="EMBL" id="SDM97399.1"/>
    </source>
</evidence>
<dbReference type="EMBL" id="FNHF01000007">
    <property type="protein sequence ID" value="SDM97399.1"/>
    <property type="molecule type" value="Genomic_DNA"/>
</dbReference>
<proteinExistence type="predicted"/>
<organism evidence="1 2">
    <name type="scientific">Sediminibacillus halophilus</name>
    <dbReference type="NCBI Taxonomy" id="482461"/>
    <lineage>
        <taxon>Bacteria</taxon>
        <taxon>Bacillati</taxon>
        <taxon>Bacillota</taxon>
        <taxon>Bacilli</taxon>
        <taxon>Bacillales</taxon>
        <taxon>Bacillaceae</taxon>
        <taxon>Sediminibacillus</taxon>
    </lineage>
</organism>
<accession>A0A1G9XKM2</accession>
<name>A0A1G9XKM2_9BACI</name>
<dbReference type="STRING" id="482461.SAMN05216244_3866"/>
<sequence length="44" mass="4885">MIIDSKIAKPNNSDYMKKEPVARLPSMVYKLPVGTNMLFVTGSV</sequence>
<dbReference type="AlphaFoldDB" id="A0A1G9XKM2"/>
<gene>
    <name evidence="1" type="ORF">SAMN05216244_3866</name>
</gene>